<dbReference type="Pfam" id="PF13731">
    <property type="entry name" value="WxL"/>
    <property type="match status" value="1"/>
</dbReference>
<dbReference type="EMBL" id="NGJU01000001">
    <property type="protein sequence ID" value="RST97969.1"/>
    <property type="molecule type" value="Genomic_DNA"/>
</dbReference>
<feature type="domain" description="WxL" evidence="3">
    <location>
        <begin position="33"/>
        <end position="246"/>
    </location>
</feature>
<keyword evidence="5" id="KW-1185">Reference proteome</keyword>
<evidence type="ECO:0000313" key="4">
    <source>
        <dbReference type="EMBL" id="RST97969.1"/>
    </source>
</evidence>
<proteinExistence type="predicted"/>
<dbReference type="AlphaFoldDB" id="A0A429ZVZ8"/>
<dbReference type="RefSeq" id="WP_126778095.1">
    <property type="nucleotide sequence ID" value="NZ_CP177122.1"/>
</dbReference>
<dbReference type="GeneID" id="98567003"/>
<sequence>MKKILVGTLLFSTVLLNATPVLAAPGAEEGAPAKRTTDAIVKFKENKDPVNPVDPIDPEIPVDPIDPTDPEKPIEPGTGGPLSLDYASALNFGEQKISSKDETYYAATQEVVIEGEHSQKPLYAQVTDNRGSLEGWELSVAQNGQFISGDKELTGATITFKMGQKETVSASPAPGTVVEEVILPIDGTSTKLMTAAKGQGAGTWIYRMGDLATMDKGVELMVPGASMKLKDAEYKTTLTWSLSVLPGNEEGGE</sequence>
<comment type="caution">
    <text evidence="4">The sequence shown here is derived from an EMBL/GenBank/DDBJ whole genome shotgun (WGS) entry which is preliminary data.</text>
</comment>
<accession>A0A429ZVZ8</accession>
<name>A0A429ZVZ8_9ENTE</name>
<feature type="signal peptide" evidence="2">
    <location>
        <begin position="1"/>
        <end position="23"/>
    </location>
</feature>
<feature type="chain" id="PRO_5019254539" description="WxL domain-containing protein" evidence="2">
    <location>
        <begin position="24"/>
        <end position="253"/>
    </location>
</feature>
<evidence type="ECO:0000256" key="2">
    <source>
        <dbReference type="SAM" id="SignalP"/>
    </source>
</evidence>
<protein>
    <recommendedName>
        <fullName evidence="3">WxL domain-containing protein</fullName>
    </recommendedName>
</protein>
<organism evidence="4 5">
    <name type="scientific">Vagococcus salmoninarum</name>
    <dbReference type="NCBI Taxonomy" id="2739"/>
    <lineage>
        <taxon>Bacteria</taxon>
        <taxon>Bacillati</taxon>
        <taxon>Bacillota</taxon>
        <taxon>Bacilli</taxon>
        <taxon>Lactobacillales</taxon>
        <taxon>Enterococcaceae</taxon>
        <taxon>Vagococcus</taxon>
    </lineage>
</organism>
<feature type="region of interest" description="Disordered" evidence="1">
    <location>
        <begin position="47"/>
        <end position="80"/>
    </location>
</feature>
<evidence type="ECO:0000313" key="5">
    <source>
        <dbReference type="Proteomes" id="UP000287239"/>
    </source>
</evidence>
<dbReference type="Proteomes" id="UP000287239">
    <property type="component" value="Unassembled WGS sequence"/>
</dbReference>
<evidence type="ECO:0000256" key="1">
    <source>
        <dbReference type="SAM" id="MobiDB-lite"/>
    </source>
</evidence>
<dbReference type="OrthoDB" id="2339326at2"/>
<gene>
    <name evidence="4" type="ORF">CBF35_01365</name>
</gene>
<reference evidence="4 5" key="1">
    <citation type="submission" date="2017-05" db="EMBL/GenBank/DDBJ databases">
        <title>Vagococcus spp. assemblies.</title>
        <authorList>
            <person name="Gulvik C.A."/>
        </authorList>
    </citation>
    <scope>NUCLEOTIDE SEQUENCE [LARGE SCALE GENOMIC DNA]</scope>
    <source>
        <strain evidence="4 5">NCFB 2777</strain>
    </source>
</reference>
<keyword evidence="2" id="KW-0732">Signal</keyword>
<evidence type="ECO:0000259" key="3">
    <source>
        <dbReference type="Pfam" id="PF13731"/>
    </source>
</evidence>
<dbReference type="InterPro" id="IPR027994">
    <property type="entry name" value="WxL_dom"/>
</dbReference>